<dbReference type="STRING" id="218851.A0A2G5CZB3"/>
<name>A0A2G5CZB3_AQUCA</name>
<gene>
    <name evidence="4" type="ORF">AQUCO_03300064v1</name>
</gene>
<dbReference type="OrthoDB" id="1740179at2759"/>
<evidence type="ECO:0000256" key="1">
    <source>
        <dbReference type="ARBA" id="ARBA00022723"/>
    </source>
</evidence>
<accession>A0A2G5CZB3</accession>
<reference evidence="4 5" key="1">
    <citation type="submission" date="2017-09" db="EMBL/GenBank/DDBJ databases">
        <title>WGS assembly of Aquilegia coerulea Goldsmith.</title>
        <authorList>
            <person name="Hodges S."/>
            <person name="Kramer E."/>
            <person name="Nordborg M."/>
            <person name="Tomkins J."/>
            <person name="Borevitz J."/>
            <person name="Derieg N."/>
            <person name="Yan J."/>
            <person name="Mihaltcheva S."/>
            <person name="Hayes R.D."/>
            <person name="Rokhsar D."/>
        </authorList>
    </citation>
    <scope>NUCLEOTIDE SEQUENCE [LARGE SCALE GENOMIC DNA]</scope>
    <source>
        <strain evidence="5">cv. Goldsmith</strain>
    </source>
</reference>
<evidence type="ECO:0008006" key="6">
    <source>
        <dbReference type="Google" id="ProtNLM"/>
    </source>
</evidence>
<dbReference type="EMBL" id="KZ305050">
    <property type="protein sequence ID" value="PIA36601.1"/>
    <property type="molecule type" value="Genomic_DNA"/>
</dbReference>
<keyword evidence="3" id="KW-0862">Zinc</keyword>
<dbReference type="Proteomes" id="UP000230069">
    <property type="component" value="Unassembled WGS sequence"/>
</dbReference>
<protein>
    <recommendedName>
        <fullName evidence="6">ZZ-type domain-containing protein</fullName>
    </recommendedName>
</protein>
<organism evidence="4 5">
    <name type="scientific">Aquilegia coerulea</name>
    <name type="common">Rocky mountain columbine</name>
    <dbReference type="NCBI Taxonomy" id="218851"/>
    <lineage>
        <taxon>Eukaryota</taxon>
        <taxon>Viridiplantae</taxon>
        <taxon>Streptophyta</taxon>
        <taxon>Embryophyta</taxon>
        <taxon>Tracheophyta</taxon>
        <taxon>Spermatophyta</taxon>
        <taxon>Magnoliopsida</taxon>
        <taxon>Ranunculales</taxon>
        <taxon>Ranunculaceae</taxon>
        <taxon>Thalictroideae</taxon>
        <taxon>Aquilegia</taxon>
    </lineage>
</organism>
<dbReference type="AlphaFoldDB" id="A0A2G5CZB3"/>
<evidence type="ECO:0000313" key="5">
    <source>
        <dbReference type="Proteomes" id="UP000230069"/>
    </source>
</evidence>
<dbReference type="GO" id="GO:0008270">
    <property type="term" value="F:zinc ion binding"/>
    <property type="evidence" value="ECO:0007669"/>
    <property type="project" value="UniProtKB-KW"/>
</dbReference>
<evidence type="ECO:0000256" key="3">
    <source>
        <dbReference type="ARBA" id="ARBA00022833"/>
    </source>
</evidence>
<keyword evidence="1" id="KW-0479">Metal-binding</keyword>
<dbReference type="InParanoid" id="A0A2G5CZB3"/>
<dbReference type="InterPro" id="IPR043145">
    <property type="entry name" value="Znf_ZZ_sf"/>
</dbReference>
<keyword evidence="5" id="KW-1185">Reference proteome</keyword>
<dbReference type="Gene3D" id="3.30.60.90">
    <property type="match status" value="1"/>
</dbReference>
<dbReference type="SUPFAM" id="SSF57850">
    <property type="entry name" value="RING/U-box"/>
    <property type="match status" value="1"/>
</dbReference>
<sequence length="97" mass="10786">MQMNPIVGKRYRCKDCWDQGVAGTGGGIGFDLCEKCYNIPSKYTDLVNQHQRQGHTFELNANRGDKPVVVHPEDPSEDAEGGLVVAKFAEIEEYNKA</sequence>
<evidence type="ECO:0000256" key="2">
    <source>
        <dbReference type="ARBA" id="ARBA00022771"/>
    </source>
</evidence>
<proteinExistence type="predicted"/>
<keyword evidence="2" id="KW-0863">Zinc-finger</keyword>
<evidence type="ECO:0000313" key="4">
    <source>
        <dbReference type="EMBL" id="PIA36601.1"/>
    </source>
</evidence>